<dbReference type="RefSeq" id="WP_169045152.1">
    <property type="nucleotide sequence ID" value="NZ_JABBYB010000013.1"/>
</dbReference>
<protein>
    <submittedName>
        <fullName evidence="1">DUF393 domain-containing protein</fullName>
    </submittedName>
</protein>
<dbReference type="EMBL" id="JABBYB010000013">
    <property type="protein sequence ID" value="NMP04617.1"/>
    <property type="molecule type" value="Genomic_DNA"/>
</dbReference>
<name>A0AAP6Y406_9GAMM</name>
<dbReference type="Pfam" id="PF04134">
    <property type="entry name" value="DCC1-like"/>
    <property type="match status" value="1"/>
</dbReference>
<dbReference type="Proteomes" id="UP000549590">
    <property type="component" value="Unassembled WGS sequence"/>
</dbReference>
<dbReference type="InterPro" id="IPR007263">
    <property type="entry name" value="DCC1-like"/>
</dbReference>
<sequence length="141" mass="16289">MSDDAVTIIQNQKIILFDAQCKLCSAWCNFIINNDANTIFKLCSVQSPKGELLLTHFGFSTSEYASMVFVENGKAYTQSHAFFNVVKQLGYPYKLANVFSILPNRFNNWLYDRVALNRYTLFGKYQYCRIPNPEDAKHYLT</sequence>
<proteinExistence type="predicted"/>
<gene>
    <name evidence="1" type="ORF">HHE94_18100</name>
</gene>
<dbReference type="InterPro" id="IPR052927">
    <property type="entry name" value="DCC_oxidoreductase"/>
</dbReference>
<dbReference type="AlphaFoldDB" id="A0AAP6Y406"/>
<accession>A0AAP6Y406</accession>
<dbReference type="PANTHER" id="PTHR33639:SF2">
    <property type="entry name" value="DUF393 DOMAIN-CONTAINING PROTEIN"/>
    <property type="match status" value="1"/>
</dbReference>
<dbReference type="PANTHER" id="PTHR33639">
    <property type="entry name" value="THIOL-DISULFIDE OXIDOREDUCTASE DCC"/>
    <property type="match status" value="1"/>
</dbReference>
<evidence type="ECO:0000313" key="1">
    <source>
        <dbReference type="EMBL" id="NMP04617.1"/>
    </source>
</evidence>
<reference evidence="1 2" key="1">
    <citation type="submission" date="2020-04" db="EMBL/GenBank/DDBJ databases">
        <title>Genome sequencing and assembly of Pseudoalteromonas arctica.</title>
        <authorList>
            <person name="Cook G.M."/>
        </authorList>
    </citation>
    <scope>NUCLEOTIDE SEQUENCE [LARGE SCALE GENOMIC DNA]</scope>
    <source>
        <strain evidence="1 2">NEC-BIFX-2020_001</strain>
    </source>
</reference>
<comment type="caution">
    <text evidence="1">The sequence shown here is derived from an EMBL/GenBank/DDBJ whole genome shotgun (WGS) entry which is preliminary data.</text>
</comment>
<organism evidence="1 2">
    <name type="scientific">Pseudoalteromonas arctica</name>
    <dbReference type="NCBI Taxonomy" id="394751"/>
    <lineage>
        <taxon>Bacteria</taxon>
        <taxon>Pseudomonadati</taxon>
        <taxon>Pseudomonadota</taxon>
        <taxon>Gammaproteobacteria</taxon>
        <taxon>Alteromonadales</taxon>
        <taxon>Pseudoalteromonadaceae</taxon>
        <taxon>Pseudoalteromonas</taxon>
    </lineage>
</organism>
<evidence type="ECO:0000313" key="2">
    <source>
        <dbReference type="Proteomes" id="UP000549590"/>
    </source>
</evidence>
<dbReference type="GO" id="GO:0015035">
    <property type="term" value="F:protein-disulfide reductase activity"/>
    <property type="evidence" value="ECO:0007669"/>
    <property type="project" value="InterPro"/>
</dbReference>